<name>A0A0N0DYT0_LEPPY</name>
<evidence type="ECO:0000313" key="4">
    <source>
        <dbReference type="Proteomes" id="UP000037923"/>
    </source>
</evidence>
<dbReference type="Proteomes" id="UP000037923">
    <property type="component" value="Unassembled WGS sequence"/>
</dbReference>
<dbReference type="VEuPathDB" id="TriTrypDB:LpyrH10_02_0260"/>
<organism evidence="3 4">
    <name type="scientific">Leptomonas pyrrhocoris</name>
    <name type="common">Firebug parasite</name>
    <dbReference type="NCBI Taxonomy" id="157538"/>
    <lineage>
        <taxon>Eukaryota</taxon>
        <taxon>Discoba</taxon>
        <taxon>Euglenozoa</taxon>
        <taxon>Kinetoplastea</taxon>
        <taxon>Metakinetoplastina</taxon>
        <taxon>Trypanosomatida</taxon>
        <taxon>Trypanosomatidae</taxon>
        <taxon>Leishmaniinae</taxon>
        <taxon>Leptomonas</taxon>
    </lineage>
</organism>
<evidence type="ECO:0000313" key="3">
    <source>
        <dbReference type="EMBL" id="KPA84505.1"/>
    </source>
</evidence>
<dbReference type="EMBL" id="LGTL01000002">
    <property type="protein sequence ID" value="KPA84505.1"/>
    <property type="molecule type" value="Genomic_DNA"/>
</dbReference>
<feature type="region of interest" description="Disordered" evidence="2">
    <location>
        <begin position="285"/>
        <end position="327"/>
    </location>
</feature>
<protein>
    <submittedName>
        <fullName evidence="3">Uncharacterized protein</fullName>
    </submittedName>
</protein>
<dbReference type="GeneID" id="26901347"/>
<comment type="caution">
    <text evidence="3">The sequence shown here is derived from an EMBL/GenBank/DDBJ whole genome shotgun (WGS) entry which is preliminary data.</text>
</comment>
<evidence type="ECO:0000256" key="2">
    <source>
        <dbReference type="SAM" id="MobiDB-lite"/>
    </source>
</evidence>
<accession>A0A0N0DYT0</accession>
<feature type="compositionally biased region" description="Low complexity" evidence="2">
    <location>
        <begin position="286"/>
        <end position="296"/>
    </location>
</feature>
<sequence length="353" mass="38878">MLAELVDLSNSIAALLGQEALSPTPALSSSARQLEAGLKTQEIERIVHRVEAHFVDKIQTLEATNTTLKDEVRQLREALQRAQARSEGTKSAAAHDVRGGLKEEIEALDALDKAWTRESDGAAGLTEAEQLRRVLLAEKRQRLRVEEQTQSLTEQHAKVVGTLERRLKKQEDQLYDLIAAIDRGYAGASSPTPTRSTERGSSHRLPTPRHLLRQQLAQHQQTQRALQEYKENLRYEPPSPTQSDDVAAMEELDLGDVRRTLESIRSSKPLTVKEQTQPQLEAAIDAAPSAAPATSHPHTDPEIVSTSVSTTKAATPTPPPLPQHPALVTTREVDEITVFLDNITKELESLDAA</sequence>
<reference evidence="3 4" key="1">
    <citation type="submission" date="2015-07" db="EMBL/GenBank/DDBJ databases">
        <title>High-quality genome of monoxenous trypanosomatid Leptomonas pyrrhocoris.</title>
        <authorList>
            <person name="Flegontov P."/>
            <person name="Butenko A."/>
            <person name="Firsov S."/>
            <person name="Vlcek C."/>
            <person name="Logacheva M.D."/>
            <person name="Field M."/>
            <person name="Filatov D."/>
            <person name="Flegontova O."/>
            <person name="Gerasimov E."/>
            <person name="Jackson A.P."/>
            <person name="Kelly S."/>
            <person name="Opperdoes F."/>
            <person name="O'Reilly A."/>
            <person name="Votypka J."/>
            <person name="Yurchenko V."/>
            <person name="Lukes J."/>
        </authorList>
    </citation>
    <scope>NUCLEOTIDE SEQUENCE [LARGE SCALE GENOMIC DNA]</scope>
    <source>
        <strain evidence="3">H10</strain>
    </source>
</reference>
<feature type="region of interest" description="Disordered" evidence="2">
    <location>
        <begin position="185"/>
        <end position="205"/>
    </location>
</feature>
<feature type="compositionally biased region" description="Low complexity" evidence="2">
    <location>
        <begin position="304"/>
        <end position="315"/>
    </location>
</feature>
<keyword evidence="4" id="KW-1185">Reference proteome</keyword>
<dbReference type="AlphaFoldDB" id="A0A0N0DYT0"/>
<dbReference type="RefSeq" id="XP_015662944.1">
    <property type="nucleotide sequence ID" value="XM_015797424.1"/>
</dbReference>
<gene>
    <name evidence="3" type="ORF">ABB37_01052</name>
</gene>
<evidence type="ECO:0000256" key="1">
    <source>
        <dbReference type="SAM" id="Coils"/>
    </source>
</evidence>
<keyword evidence="1" id="KW-0175">Coiled coil</keyword>
<dbReference type="OrthoDB" id="263553at2759"/>
<proteinExistence type="predicted"/>
<dbReference type="OMA" id="VEAHFVD"/>
<feature type="coiled-coil region" evidence="1">
    <location>
        <begin position="58"/>
        <end position="92"/>
    </location>
</feature>